<dbReference type="InterPro" id="IPR020622">
    <property type="entry name" value="Ala_racemase_pyridoxalP-BS"/>
</dbReference>
<dbReference type="HOGENOM" id="CLU_028393_1_0_6"/>
<dbReference type="NCBIfam" id="TIGR00492">
    <property type="entry name" value="alr"/>
    <property type="match status" value="1"/>
</dbReference>
<dbReference type="Pfam" id="PF01168">
    <property type="entry name" value="Ala_racemase_N"/>
    <property type="match status" value="1"/>
</dbReference>
<comment type="function">
    <text evidence="7">Catalyzes the interconversion of L-alanine and D-alanine. May also act on other amino acids.</text>
</comment>
<evidence type="ECO:0000256" key="3">
    <source>
        <dbReference type="ARBA" id="ARBA00007880"/>
    </source>
</evidence>
<evidence type="ECO:0000256" key="1">
    <source>
        <dbReference type="ARBA" id="ARBA00000316"/>
    </source>
</evidence>
<dbReference type="EC" id="5.1.1.1" evidence="7"/>
<evidence type="ECO:0000256" key="2">
    <source>
        <dbReference type="ARBA" id="ARBA00001933"/>
    </source>
</evidence>
<sequence>MPRPIIATVDLAALASNLSIVRRHARCARVWSVVKANGYGHGLHAVWRGLQKTDGFALLDLNEAILLRNIGWLGPILLLEGFFKPADLKDIDRYRLTTVVHNDWQIDALRSITPHAPLNIYLKLNSGMNRLGFSDRALPDAWQALSKLKQVATLTLMTHFAYADMPEGVEAQMAVVTRAGAGLVGPRCLANSAATLWYPETHGQWIRPGIMLYGASPSGDWQDISTSGLKPVMTLQSELIAVQAVPSGGRIGYGGRHQISKSQRIGGVACGYADGYPRHAPTGTPIFVDGFRTRTLGTVSMDMLMVDLQPCPLARIGSKVELWGHNIKIDEVASAAGTLSYELMSAIAPRVAVRLRY</sequence>
<accession>J3TWZ3</accession>
<dbReference type="OrthoDB" id="9813814at2"/>
<dbReference type="PANTHER" id="PTHR30511">
    <property type="entry name" value="ALANINE RACEMASE"/>
    <property type="match status" value="1"/>
</dbReference>
<feature type="binding site" evidence="7 9">
    <location>
        <position position="130"/>
    </location>
    <ligand>
        <name>substrate</name>
    </ligand>
</feature>
<dbReference type="InterPro" id="IPR000821">
    <property type="entry name" value="Ala_racemase"/>
</dbReference>
<dbReference type="InterPro" id="IPR029066">
    <property type="entry name" value="PLP-binding_barrel"/>
</dbReference>
<dbReference type="Gene3D" id="3.20.20.10">
    <property type="entry name" value="Alanine racemase"/>
    <property type="match status" value="1"/>
</dbReference>
<dbReference type="PROSITE" id="PS00395">
    <property type="entry name" value="ALANINE_RACEMASE"/>
    <property type="match status" value="1"/>
</dbReference>
<proteinExistence type="inferred from homology"/>
<dbReference type="InterPro" id="IPR011079">
    <property type="entry name" value="Ala_racemase_C"/>
</dbReference>
<evidence type="ECO:0000256" key="6">
    <source>
        <dbReference type="ARBA" id="ARBA00037715"/>
    </source>
</evidence>
<dbReference type="SUPFAM" id="SSF50621">
    <property type="entry name" value="Alanine racemase C-terminal domain-like"/>
    <property type="match status" value="1"/>
</dbReference>
<keyword evidence="5 7" id="KW-0413">Isomerase</keyword>
<dbReference type="EMBL" id="CP003546">
    <property type="protein sequence ID" value="AFP84575.1"/>
    <property type="molecule type" value="Genomic_DNA"/>
</dbReference>
<evidence type="ECO:0000256" key="7">
    <source>
        <dbReference type="HAMAP-Rule" id="MF_01201"/>
    </source>
</evidence>
<dbReference type="Pfam" id="PF00842">
    <property type="entry name" value="Ala_racemase_C"/>
    <property type="match status" value="1"/>
</dbReference>
<dbReference type="Proteomes" id="UP000003936">
    <property type="component" value="Chromosome"/>
</dbReference>
<dbReference type="KEGG" id="sect:A359_01730"/>
<dbReference type="GO" id="GO:0005829">
    <property type="term" value="C:cytosol"/>
    <property type="evidence" value="ECO:0007669"/>
    <property type="project" value="TreeGrafter"/>
</dbReference>
<comment type="cofactor">
    <cofactor evidence="2 7 8">
        <name>pyridoxal 5'-phosphate</name>
        <dbReference type="ChEBI" id="CHEBI:597326"/>
    </cofactor>
</comment>
<comment type="pathway">
    <text evidence="7">Amino-acid biosynthesis; D-alanine biosynthesis; D-alanine from L-alanine: step 1/1.</text>
</comment>
<dbReference type="AlphaFoldDB" id="J3TWZ3"/>
<dbReference type="NCBIfam" id="NF002970">
    <property type="entry name" value="PRK03646.1"/>
    <property type="match status" value="1"/>
</dbReference>
<dbReference type="GO" id="GO:0030170">
    <property type="term" value="F:pyridoxal phosphate binding"/>
    <property type="evidence" value="ECO:0007669"/>
    <property type="project" value="UniProtKB-UniRule"/>
</dbReference>
<dbReference type="HAMAP" id="MF_01201">
    <property type="entry name" value="Ala_racemase"/>
    <property type="match status" value="1"/>
</dbReference>
<evidence type="ECO:0000256" key="4">
    <source>
        <dbReference type="ARBA" id="ARBA00022898"/>
    </source>
</evidence>
<evidence type="ECO:0000256" key="8">
    <source>
        <dbReference type="PIRSR" id="PIRSR600821-50"/>
    </source>
</evidence>
<dbReference type="PANTHER" id="PTHR30511:SF0">
    <property type="entry name" value="ALANINE RACEMASE, CATABOLIC-RELATED"/>
    <property type="match status" value="1"/>
</dbReference>
<feature type="active site" description="Proton acceptor; specific for D-alanine" evidence="7">
    <location>
        <position position="35"/>
    </location>
</feature>
<dbReference type="FunFam" id="3.20.20.10:FF:000002">
    <property type="entry name" value="Alanine racemase"/>
    <property type="match status" value="1"/>
</dbReference>
<protein>
    <recommendedName>
        <fullName evidence="7">Alanine racemase</fullName>
        <ecNumber evidence="7">5.1.1.1</ecNumber>
    </recommendedName>
</protein>
<feature type="binding site" evidence="7 9">
    <location>
        <position position="301"/>
    </location>
    <ligand>
        <name>substrate</name>
    </ligand>
</feature>
<organism evidence="11 12">
    <name type="scientific">secondary endosymbiont of Ctenarytaina eucalypti</name>
    <dbReference type="NCBI Taxonomy" id="1199245"/>
    <lineage>
        <taxon>Bacteria</taxon>
        <taxon>Pseudomonadati</taxon>
        <taxon>Pseudomonadota</taxon>
        <taxon>Gammaproteobacteria</taxon>
        <taxon>Enterobacterales</taxon>
        <taxon>Enterobacteriaceae</taxon>
        <taxon>aphid secondary symbionts</taxon>
    </lineage>
</organism>
<dbReference type="SMART" id="SM01005">
    <property type="entry name" value="Ala_racemase_C"/>
    <property type="match status" value="1"/>
</dbReference>
<dbReference type="InterPro" id="IPR009006">
    <property type="entry name" value="Ala_racemase/Decarboxylase_C"/>
</dbReference>
<feature type="domain" description="Alanine racemase C-terminal" evidence="10">
    <location>
        <begin position="232"/>
        <end position="356"/>
    </location>
</feature>
<gene>
    <name evidence="11" type="ORF">A359_01730</name>
</gene>
<evidence type="ECO:0000313" key="11">
    <source>
        <dbReference type="EMBL" id="AFP84575.1"/>
    </source>
</evidence>
<dbReference type="Gene3D" id="2.40.37.10">
    <property type="entry name" value="Lyase, Ornithine Decarboxylase, Chain A, domain 1"/>
    <property type="match status" value="1"/>
</dbReference>
<dbReference type="SUPFAM" id="SSF51419">
    <property type="entry name" value="PLP-binding barrel"/>
    <property type="match status" value="1"/>
</dbReference>
<dbReference type="UniPathway" id="UPA00042">
    <property type="reaction ID" value="UER00497"/>
</dbReference>
<dbReference type="RefSeq" id="WP_014887873.1">
    <property type="nucleotide sequence ID" value="NC_018419.1"/>
</dbReference>
<dbReference type="PATRIC" id="fig|1199245.3.peg.211"/>
<comment type="function">
    <text evidence="6">Isomerizes L-alanine to D-alanine which is then oxidized to pyruvate by DadA.</text>
</comment>
<evidence type="ECO:0000256" key="5">
    <source>
        <dbReference type="ARBA" id="ARBA00023235"/>
    </source>
</evidence>
<evidence type="ECO:0000313" key="12">
    <source>
        <dbReference type="Proteomes" id="UP000003936"/>
    </source>
</evidence>
<keyword evidence="12" id="KW-1185">Reference proteome</keyword>
<evidence type="ECO:0000256" key="9">
    <source>
        <dbReference type="PIRSR" id="PIRSR600821-52"/>
    </source>
</evidence>
<feature type="modified residue" description="N6-(pyridoxal phosphate)lysine" evidence="7 8">
    <location>
        <position position="35"/>
    </location>
</feature>
<evidence type="ECO:0000259" key="10">
    <source>
        <dbReference type="SMART" id="SM01005"/>
    </source>
</evidence>
<dbReference type="GO" id="GO:0030632">
    <property type="term" value="P:D-alanine biosynthetic process"/>
    <property type="evidence" value="ECO:0007669"/>
    <property type="project" value="UniProtKB-UniRule"/>
</dbReference>
<dbReference type="GO" id="GO:0008784">
    <property type="term" value="F:alanine racemase activity"/>
    <property type="evidence" value="ECO:0007669"/>
    <property type="project" value="UniProtKB-UniRule"/>
</dbReference>
<comment type="similarity">
    <text evidence="3 7">Belongs to the alanine racemase family.</text>
</comment>
<dbReference type="InterPro" id="IPR001608">
    <property type="entry name" value="Ala_racemase_N"/>
</dbReference>
<comment type="catalytic activity">
    <reaction evidence="1 7">
        <text>L-alanine = D-alanine</text>
        <dbReference type="Rhea" id="RHEA:20249"/>
        <dbReference type="ChEBI" id="CHEBI:57416"/>
        <dbReference type="ChEBI" id="CHEBI:57972"/>
        <dbReference type="EC" id="5.1.1.1"/>
    </reaction>
</comment>
<dbReference type="PRINTS" id="PR00992">
    <property type="entry name" value="ALARACEMASE"/>
</dbReference>
<dbReference type="STRING" id="1199245.A359_01730"/>
<dbReference type="CDD" id="cd06827">
    <property type="entry name" value="PLPDE_III_AR_proteobact"/>
    <property type="match status" value="1"/>
</dbReference>
<keyword evidence="4 7" id="KW-0663">Pyridoxal phosphate</keyword>
<feature type="active site" description="Proton acceptor; specific for L-alanine" evidence="7">
    <location>
        <position position="253"/>
    </location>
</feature>
<name>J3TWZ3_9ENTR</name>
<reference evidence="11 12" key="1">
    <citation type="journal article" date="2012" name="Mol. Biol. Evol.">
        <title>Genome reduction and co-evolution between the primary and secondary bacterial symbionts of psyllids.</title>
        <authorList>
            <person name="Sloan D.B."/>
            <person name="Moran N.A."/>
        </authorList>
    </citation>
    <scope>NUCLEOTIDE SEQUENCE [LARGE SCALE GENOMIC DNA]</scope>
    <source>
        <strain evidence="11">Ceuc_S</strain>
    </source>
</reference>